<reference evidence="1" key="1">
    <citation type="submission" date="2022-08" db="UniProtKB">
        <authorList>
            <consortium name="EnsemblMetazoa"/>
        </authorList>
    </citation>
    <scope>IDENTIFICATION</scope>
    <source>
        <strain evidence="1">EBRO</strain>
    </source>
</reference>
<evidence type="ECO:0000313" key="1">
    <source>
        <dbReference type="EnsemblMetazoa" id="AATE017321-PA.1"/>
    </source>
</evidence>
<dbReference type="AlphaFoldDB" id="A0A182JFW8"/>
<proteinExistence type="predicted"/>
<sequence length="178" mass="19511">MWLCYGILKRVIPRICLLVGLVLLLCRVDGKPIASSTDSPALNEISDEVTPAASELQPSTDSTEAGLSNEVLPTEALVSATLRVPKLPPASSTTERVPEFNRNQVSLVLPDNLFSSTANLTLQLRSFIGDFITTTHGKPALTDVHPQRTSVRIAQVVRFFQPLFGYHLMIDIPKEMDV</sequence>
<organism evidence="1">
    <name type="scientific">Anopheles atroparvus</name>
    <name type="common">European mosquito</name>
    <dbReference type="NCBI Taxonomy" id="41427"/>
    <lineage>
        <taxon>Eukaryota</taxon>
        <taxon>Metazoa</taxon>
        <taxon>Ecdysozoa</taxon>
        <taxon>Arthropoda</taxon>
        <taxon>Hexapoda</taxon>
        <taxon>Insecta</taxon>
        <taxon>Pterygota</taxon>
        <taxon>Neoptera</taxon>
        <taxon>Endopterygota</taxon>
        <taxon>Diptera</taxon>
        <taxon>Nematocera</taxon>
        <taxon>Culicoidea</taxon>
        <taxon>Culicidae</taxon>
        <taxon>Anophelinae</taxon>
        <taxon>Anopheles</taxon>
    </lineage>
</organism>
<accession>A0A182JFW8</accession>
<dbReference type="VEuPathDB" id="VectorBase:AATE017321"/>
<name>A0A182JFW8_ANOAO</name>
<protein>
    <submittedName>
        <fullName evidence="1">Uncharacterized protein</fullName>
    </submittedName>
</protein>
<dbReference type="EnsemblMetazoa" id="AATE017321-RA">
    <property type="protein sequence ID" value="AATE017321-PA.1"/>
    <property type="gene ID" value="AATE017321"/>
</dbReference>